<dbReference type="eggNOG" id="COG0115">
    <property type="taxonomic scope" value="Bacteria"/>
</dbReference>
<dbReference type="InterPro" id="IPR043132">
    <property type="entry name" value="BCAT-like_C"/>
</dbReference>
<reference evidence="3" key="2">
    <citation type="submission" date="2011-03" db="EMBL/GenBank/DDBJ databases">
        <title>The complete genome of Desulfobacca acetoxidans DSM 11109.</title>
        <authorList>
            <consortium name="US DOE Joint Genome Institute (JGI-PGF)"/>
            <person name="Lucas S."/>
            <person name="Copeland A."/>
            <person name="Lapidus A."/>
            <person name="Bruce D."/>
            <person name="Goodwin L."/>
            <person name="Pitluck S."/>
            <person name="Peters L."/>
            <person name="Kyrpides N."/>
            <person name="Mavromatis K."/>
            <person name="Ivanova N."/>
            <person name="Ovchinnikova G."/>
            <person name="Teshima H."/>
            <person name="Detter J.C."/>
            <person name="Han C."/>
            <person name="Land M."/>
            <person name="Hauser L."/>
            <person name="Markowitz V."/>
            <person name="Cheng J.-F."/>
            <person name="Hugenholtz P."/>
            <person name="Woyke T."/>
            <person name="Wu D."/>
            <person name="Spring S."/>
            <person name="Schueler E."/>
            <person name="Brambilla E."/>
            <person name="Klenk H.-P."/>
            <person name="Eisen J.A."/>
        </authorList>
    </citation>
    <scope>NUCLEOTIDE SEQUENCE [LARGE SCALE GENOMIC DNA]</scope>
    <source>
        <strain evidence="3">ATCC 700848 / DSM 11109 / ASRB2</strain>
    </source>
</reference>
<keyword evidence="2" id="KW-0032">Aminotransferase</keyword>
<dbReference type="InterPro" id="IPR043131">
    <property type="entry name" value="BCAT-like_N"/>
</dbReference>
<dbReference type="KEGG" id="dao:Desac_2329"/>
<dbReference type="OrthoDB" id="9805628at2"/>
<dbReference type="STRING" id="880072.Desac_2329"/>
<gene>
    <name evidence="2" type="ordered locus">Desac_2329</name>
</gene>
<dbReference type="GO" id="GO:0008153">
    <property type="term" value="P:4-aminobenzoate biosynthetic process"/>
    <property type="evidence" value="ECO:0007669"/>
    <property type="project" value="TreeGrafter"/>
</dbReference>
<dbReference type="Gene3D" id="3.30.470.10">
    <property type="match status" value="1"/>
</dbReference>
<accession>F2NFN4</accession>
<dbReference type="SUPFAM" id="SSF56752">
    <property type="entry name" value="D-aminoacid aminotransferase-like PLP-dependent enzymes"/>
    <property type="match status" value="1"/>
</dbReference>
<dbReference type="PANTHER" id="PTHR42743:SF2">
    <property type="entry name" value="AMINODEOXYCHORISMATE LYASE"/>
    <property type="match status" value="1"/>
</dbReference>
<dbReference type="HOGENOM" id="CLU_020844_3_0_7"/>
<sequence>MDIFLNGQFLPLSEAKISVQDRGLLYGDGLFETIRAEAGRPWWLAEHLARLSDGAAILRITLPPDFPWGEHLRELVARNGLKNQIAAAKIIITRGEAPELGLPRADRPTLIISARPYTPPTPGEYRQGWPVVSFAERRSSFLGQCKSLNYLFCLAARQYALDRGAREGLILEADGTVSEGAATGIFWRENGVFFRPLAPSALPSVTLAVLQRALRGQGVAFQVSPASLARLARAEGVWLANSLIGVMPVSSLDGCAVPMSPDTKRLNDLLWSEVA</sequence>
<dbReference type="AlphaFoldDB" id="F2NFN4"/>
<dbReference type="EMBL" id="CP002629">
    <property type="protein sequence ID" value="AEB10153.1"/>
    <property type="molecule type" value="Genomic_DNA"/>
</dbReference>
<comment type="similarity">
    <text evidence="1">Belongs to the class-IV pyridoxal-phosphate-dependent aminotransferase family.</text>
</comment>
<proteinExistence type="inferred from homology"/>
<dbReference type="InterPro" id="IPR001544">
    <property type="entry name" value="Aminotrans_IV"/>
</dbReference>
<protein>
    <submittedName>
        <fullName evidence="2">Aminotransferase class IV</fullName>
    </submittedName>
</protein>
<dbReference type="Proteomes" id="UP000000483">
    <property type="component" value="Chromosome"/>
</dbReference>
<evidence type="ECO:0000256" key="1">
    <source>
        <dbReference type="ARBA" id="ARBA00009320"/>
    </source>
</evidence>
<name>F2NFN4_DESAR</name>
<reference evidence="2 3" key="1">
    <citation type="journal article" date="2011" name="Stand. Genomic Sci.">
        <title>Complete genome sequence of the acetate-degrading sulfate reducer Desulfobacca acetoxidans type strain (ASRB2).</title>
        <authorList>
            <person name="Goker M."/>
            <person name="Teshima H."/>
            <person name="Lapidus A."/>
            <person name="Nolan M."/>
            <person name="Lucas S."/>
            <person name="Hammon N."/>
            <person name="Deshpande S."/>
            <person name="Cheng J.F."/>
            <person name="Tapia R."/>
            <person name="Han C."/>
            <person name="Goodwin L."/>
            <person name="Pitluck S."/>
            <person name="Huntemann M."/>
            <person name="Liolios K."/>
            <person name="Ivanova N."/>
            <person name="Pagani I."/>
            <person name="Mavromatis K."/>
            <person name="Ovchinikova G."/>
            <person name="Pati A."/>
            <person name="Chen A."/>
            <person name="Palaniappan K."/>
            <person name="Land M."/>
            <person name="Hauser L."/>
            <person name="Brambilla E.M."/>
            <person name="Rohde M."/>
            <person name="Spring S."/>
            <person name="Detter J.C."/>
            <person name="Woyke T."/>
            <person name="Bristow J."/>
            <person name="Eisen J.A."/>
            <person name="Markowitz V."/>
            <person name="Hugenholtz P."/>
            <person name="Kyrpides N.C."/>
            <person name="Klenk H.P."/>
        </authorList>
    </citation>
    <scope>NUCLEOTIDE SEQUENCE [LARGE SCALE GENOMIC DNA]</scope>
    <source>
        <strain evidence="3">ATCC 700848 / DSM 11109 / ASRB2</strain>
    </source>
</reference>
<keyword evidence="3" id="KW-1185">Reference proteome</keyword>
<dbReference type="Pfam" id="PF01063">
    <property type="entry name" value="Aminotran_4"/>
    <property type="match status" value="1"/>
</dbReference>
<dbReference type="GO" id="GO:0008483">
    <property type="term" value="F:transaminase activity"/>
    <property type="evidence" value="ECO:0007669"/>
    <property type="project" value="UniProtKB-KW"/>
</dbReference>
<evidence type="ECO:0000313" key="2">
    <source>
        <dbReference type="EMBL" id="AEB10153.1"/>
    </source>
</evidence>
<evidence type="ECO:0000313" key="3">
    <source>
        <dbReference type="Proteomes" id="UP000000483"/>
    </source>
</evidence>
<dbReference type="PANTHER" id="PTHR42743">
    <property type="entry name" value="AMINO-ACID AMINOTRANSFERASE"/>
    <property type="match status" value="1"/>
</dbReference>
<dbReference type="InterPro" id="IPR050571">
    <property type="entry name" value="Class-IV_PLP-Dep_Aminotrnsfr"/>
</dbReference>
<dbReference type="InterPro" id="IPR036038">
    <property type="entry name" value="Aminotransferase-like"/>
</dbReference>
<keyword evidence="2" id="KW-0808">Transferase</keyword>
<organism evidence="2 3">
    <name type="scientific">Desulfobacca acetoxidans (strain ATCC 700848 / DSM 11109 / ASRB2)</name>
    <dbReference type="NCBI Taxonomy" id="880072"/>
    <lineage>
        <taxon>Bacteria</taxon>
        <taxon>Pseudomonadati</taxon>
        <taxon>Thermodesulfobacteriota</taxon>
        <taxon>Desulfobaccia</taxon>
        <taxon>Desulfobaccales</taxon>
        <taxon>Desulfobaccaceae</taxon>
        <taxon>Desulfobacca</taxon>
    </lineage>
</organism>
<dbReference type="GO" id="GO:0005829">
    <property type="term" value="C:cytosol"/>
    <property type="evidence" value="ECO:0007669"/>
    <property type="project" value="TreeGrafter"/>
</dbReference>
<dbReference type="Gene3D" id="3.20.10.10">
    <property type="entry name" value="D-amino Acid Aminotransferase, subunit A, domain 2"/>
    <property type="match status" value="1"/>
</dbReference>
<dbReference type="GO" id="GO:0008696">
    <property type="term" value="F:4-amino-4-deoxychorismate lyase activity"/>
    <property type="evidence" value="ECO:0007669"/>
    <property type="project" value="TreeGrafter"/>
</dbReference>
<dbReference type="RefSeq" id="WP_013707262.1">
    <property type="nucleotide sequence ID" value="NC_015388.1"/>
</dbReference>